<feature type="transmembrane region" description="Helical" evidence="1">
    <location>
        <begin position="135"/>
        <end position="154"/>
    </location>
</feature>
<dbReference type="PANTHER" id="PTHR30590:SF3">
    <property type="entry name" value="HYPOTHETICAL MEMBRANE SPANNING PROTEIN"/>
    <property type="match status" value="1"/>
</dbReference>
<organism evidence="3 4">
    <name type="scientific">Nesterenkonia sphaerica</name>
    <dbReference type="NCBI Taxonomy" id="1804988"/>
    <lineage>
        <taxon>Bacteria</taxon>
        <taxon>Bacillati</taxon>
        <taxon>Actinomycetota</taxon>
        <taxon>Actinomycetes</taxon>
        <taxon>Micrococcales</taxon>
        <taxon>Micrococcaceae</taxon>
        <taxon>Nesterenkonia</taxon>
    </lineage>
</organism>
<reference evidence="3 4" key="1">
    <citation type="submission" date="2019-05" db="EMBL/GenBank/DDBJ databases">
        <title>Nesterenkonia sp. GY239, isolated from the Southern Atlantic Ocean.</title>
        <authorList>
            <person name="Zhang G."/>
        </authorList>
    </citation>
    <scope>NUCLEOTIDE SEQUENCE [LARGE SCALE GENOMIC DNA]</scope>
    <source>
        <strain evidence="3 4">GY239</strain>
    </source>
</reference>
<dbReference type="Pfam" id="PF04235">
    <property type="entry name" value="DUF418"/>
    <property type="match status" value="1"/>
</dbReference>
<dbReference type="PANTHER" id="PTHR30590">
    <property type="entry name" value="INNER MEMBRANE PROTEIN"/>
    <property type="match status" value="1"/>
</dbReference>
<keyword evidence="1" id="KW-1133">Transmembrane helix</keyword>
<gene>
    <name evidence="3" type="ORF">FEF27_10020</name>
</gene>
<dbReference type="RefSeq" id="WP_138170719.1">
    <property type="nucleotide sequence ID" value="NZ_VAWA01000013.1"/>
</dbReference>
<feature type="transmembrane region" description="Helical" evidence="1">
    <location>
        <begin position="292"/>
        <end position="312"/>
    </location>
</feature>
<evidence type="ECO:0000256" key="1">
    <source>
        <dbReference type="SAM" id="Phobius"/>
    </source>
</evidence>
<evidence type="ECO:0000313" key="3">
    <source>
        <dbReference type="EMBL" id="TLP74077.1"/>
    </source>
</evidence>
<feature type="transmembrane region" description="Helical" evidence="1">
    <location>
        <begin position="258"/>
        <end position="280"/>
    </location>
</feature>
<dbReference type="Proteomes" id="UP000306544">
    <property type="component" value="Unassembled WGS sequence"/>
</dbReference>
<dbReference type="OrthoDB" id="4966979at2"/>
<proteinExistence type="predicted"/>
<evidence type="ECO:0000259" key="2">
    <source>
        <dbReference type="Pfam" id="PF04235"/>
    </source>
</evidence>
<sequence length="368" mass="39513">MSPDAGSRSPRRPAPRWDRISALDAARGLAILGMVAVNVGPRGGDSLAEILYRAPHGRASLLFVLLGGISFALLTRRSWHGGMGTPWGKVLWRATLLLAVGLLLQELDHGLRVILTTYAALFLLGLPLARARGRLLLLLAGVSVSLGPVLWILMQEHTDKAFDREPVTAASMPGEILTGTLLTGPYPAVVWAAPFLFGMWLGRQNLTDSRVSTRMVLWGGVTAVATRAVSFLLISVFGEPTGHTGWQRLVSDVAHSEMPLWMLGSTGAAVFVLGVCLKVGDWTRLATKPLADLGRLAFTAYVLHLVVIALLVRPGPETLLGGVTTTAVLGAALILFAVLWLLVFPRGPFELLLSVPRLRPDTQGRNKS</sequence>
<keyword evidence="1" id="KW-0472">Membrane</keyword>
<keyword evidence="4" id="KW-1185">Reference proteome</keyword>
<comment type="caution">
    <text evidence="3">The sequence shown here is derived from an EMBL/GenBank/DDBJ whole genome shotgun (WGS) entry which is preliminary data.</text>
</comment>
<dbReference type="InterPro" id="IPR052529">
    <property type="entry name" value="Bact_Transport_Assoc"/>
</dbReference>
<protein>
    <submittedName>
        <fullName evidence="3">DUF418 domain-containing protein</fullName>
    </submittedName>
</protein>
<dbReference type="EMBL" id="VAWA01000013">
    <property type="protein sequence ID" value="TLP74077.1"/>
    <property type="molecule type" value="Genomic_DNA"/>
</dbReference>
<accession>A0A5R9A840</accession>
<evidence type="ECO:0000313" key="4">
    <source>
        <dbReference type="Proteomes" id="UP000306544"/>
    </source>
</evidence>
<feature type="transmembrane region" description="Helical" evidence="1">
    <location>
        <begin position="59"/>
        <end position="75"/>
    </location>
</feature>
<keyword evidence="1" id="KW-0812">Transmembrane</keyword>
<feature type="transmembrane region" description="Helical" evidence="1">
    <location>
        <begin position="186"/>
        <end position="203"/>
    </location>
</feature>
<feature type="transmembrane region" description="Helical" evidence="1">
    <location>
        <begin position="318"/>
        <end position="344"/>
    </location>
</feature>
<dbReference type="AlphaFoldDB" id="A0A5R9A840"/>
<dbReference type="InterPro" id="IPR007349">
    <property type="entry name" value="DUF418"/>
</dbReference>
<feature type="transmembrane region" description="Helical" evidence="1">
    <location>
        <begin position="215"/>
        <end position="238"/>
    </location>
</feature>
<feature type="domain" description="DUF418" evidence="2">
    <location>
        <begin position="242"/>
        <end position="352"/>
    </location>
</feature>
<name>A0A5R9A840_9MICC</name>
<feature type="transmembrane region" description="Helical" evidence="1">
    <location>
        <begin position="110"/>
        <end position="128"/>
    </location>
</feature>